<feature type="transmembrane region" description="Helical" evidence="8">
    <location>
        <begin position="175"/>
        <end position="193"/>
    </location>
</feature>
<evidence type="ECO:0000256" key="6">
    <source>
        <dbReference type="ARBA" id="ARBA00022989"/>
    </source>
</evidence>
<dbReference type="InterPro" id="IPR005829">
    <property type="entry name" value="Sugar_transporter_CS"/>
</dbReference>
<evidence type="ECO:0000256" key="7">
    <source>
        <dbReference type="ARBA" id="ARBA00023136"/>
    </source>
</evidence>
<dbReference type="PANTHER" id="PTHR23502:SF132">
    <property type="entry name" value="POLYAMINE TRANSPORTER 2-RELATED"/>
    <property type="match status" value="1"/>
</dbReference>
<feature type="transmembrane region" description="Helical" evidence="8">
    <location>
        <begin position="353"/>
        <end position="374"/>
    </location>
</feature>
<dbReference type="EMBL" id="FMYF01000001">
    <property type="protein sequence ID" value="SDB80070.1"/>
    <property type="molecule type" value="Genomic_DNA"/>
</dbReference>
<feature type="transmembrane region" description="Helical" evidence="8">
    <location>
        <begin position="259"/>
        <end position="279"/>
    </location>
</feature>
<dbReference type="GO" id="GO:1990961">
    <property type="term" value="P:xenobiotic detoxification by transmembrane export across the plasma membrane"/>
    <property type="evidence" value="ECO:0007669"/>
    <property type="project" value="InterPro"/>
</dbReference>
<reference evidence="10 11" key="1">
    <citation type="submission" date="2016-06" db="EMBL/GenBank/DDBJ databases">
        <authorList>
            <person name="Olsen C.W."/>
            <person name="Carey S."/>
            <person name="Hinshaw L."/>
            <person name="Karasin A.I."/>
        </authorList>
    </citation>
    <scope>NUCLEOTIDE SEQUENCE [LARGE SCALE GENOMIC DNA]</scope>
    <source>
        <strain evidence="10 11">LZ-22</strain>
    </source>
</reference>
<dbReference type="PANTHER" id="PTHR23502">
    <property type="entry name" value="MAJOR FACILITATOR SUPERFAMILY"/>
    <property type="match status" value="1"/>
</dbReference>
<organism evidence="10 11">
    <name type="scientific">Raineyella antarctica</name>
    <dbReference type="NCBI Taxonomy" id="1577474"/>
    <lineage>
        <taxon>Bacteria</taxon>
        <taxon>Bacillati</taxon>
        <taxon>Actinomycetota</taxon>
        <taxon>Actinomycetes</taxon>
        <taxon>Propionibacteriales</taxon>
        <taxon>Propionibacteriaceae</taxon>
        <taxon>Raineyella</taxon>
    </lineage>
</organism>
<feature type="transmembrane region" description="Helical" evidence="8">
    <location>
        <begin position="147"/>
        <end position="169"/>
    </location>
</feature>
<evidence type="ECO:0000256" key="1">
    <source>
        <dbReference type="ARBA" id="ARBA00004651"/>
    </source>
</evidence>
<feature type="transmembrane region" description="Helical" evidence="8">
    <location>
        <begin position="318"/>
        <end position="341"/>
    </location>
</feature>
<evidence type="ECO:0000256" key="5">
    <source>
        <dbReference type="ARBA" id="ARBA00022692"/>
    </source>
</evidence>
<evidence type="ECO:0000313" key="11">
    <source>
        <dbReference type="Proteomes" id="UP000199086"/>
    </source>
</evidence>
<dbReference type="PROSITE" id="PS50850">
    <property type="entry name" value="MFS"/>
    <property type="match status" value="1"/>
</dbReference>
<gene>
    <name evidence="10" type="ORF">GA0111570_101344</name>
</gene>
<dbReference type="InterPro" id="IPR020846">
    <property type="entry name" value="MFS_dom"/>
</dbReference>
<dbReference type="RefSeq" id="WP_175557269.1">
    <property type="nucleotide sequence ID" value="NZ_FMYF01000001.1"/>
</dbReference>
<keyword evidence="7 8" id="KW-0472">Membrane</keyword>
<feature type="transmembrane region" description="Helical" evidence="8">
    <location>
        <begin position="380"/>
        <end position="399"/>
    </location>
</feature>
<keyword evidence="11" id="KW-1185">Reference proteome</keyword>
<evidence type="ECO:0000313" key="10">
    <source>
        <dbReference type="EMBL" id="SDB80070.1"/>
    </source>
</evidence>
<comment type="subcellular location">
    <subcellularLocation>
        <location evidence="1">Cell membrane</location>
        <topology evidence="1">Multi-pass membrane protein</topology>
    </subcellularLocation>
</comment>
<dbReference type="SUPFAM" id="SSF103473">
    <property type="entry name" value="MFS general substrate transporter"/>
    <property type="match status" value="1"/>
</dbReference>
<dbReference type="CDD" id="cd17320">
    <property type="entry name" value="MFS_MdfA_MDR_like"/>
    <property type="match status" value="1"/>
</dbReference>
<evidence type="ECO:0000256" key="2">
    <source>
        <dbReference type="ARBA" id="ARBA00006236"/>
    </source>
</evidence>
<comment type="similarity">
    <text evidence="2">Belongs to the major facilitator superfamily. Bcr/CmlA family.</text>
</comment>
<evidence type="ECO:0000256" key="3">
    <source>
        <dbReference type="ARBA" id="ARBA00022448"/>
    </source>
</evidence>
<dbReference type="InterPro" id="IPR036259">
    <property type="entry name" value="MFS_trans_sf"/>
</dbReference>
<dbReference type="PROSITE" id="PS00216">
    <property type="entry name" value="SUGAR_TRANSPORT_1"/>
    <property type="match status" value="1"/>
</dbReference>
<evidence type="ECO:0000259" key="9">
    <source>
        <dbReference type="PROSITE" id="PS50850"/>
    </source>
</evidence>
<keyword evidence="4" id="KW-1003">Cell membrane</keyword>
<sequence length="408" mass="41882">MASSPTTAVPIPRGMYVRLVVVLGLLAAIGPLSTDVYLPAFPDMARELMATHSQVQSTLAGSLIGLGVGQLVAGPLSDSLGRRLPVIAGMAAHTLLSIGCALAGNIDLLIVLRVLQGLAGTAAAVTAMAVVRDLFTGERAAALMSRLMLVMGLAPVLAPTVGGFMLKVMSWRGTFVFLAAAGVVLLLAAAFWLPETHPAERRMDPHPAATARAYLGLFRDPVVIAMVVGSAASAGTLFSYISGSSFILQGQFGLDPQTYALLFGAIGLAMVAGGQLNPIMLRRFGLVRTELGATVASVVVAIVLFVLVSRGIGGVVGFVAPLFFAMALVAIHNANLTVIALHRQGRSAGTAAAVLGAVRFAIGGALAPVVGLVTRESPTPLALILLGTSVVGLVAYLLVRPALPRYLA</sequence>
<feature type="transmembrane region" description="Helical" evidence="8">
    <location>
        <begin position="222"/>
        <end position="247"/>
    </location>
</feature>
<keyword evidence="6 8" id="KW-1133">Transmembrane helix</keyword>
<dbReference type="Pfam" id="PF07690">
    <property type="entry name" value="MFS_1"/>
    <property type="match status" value="1"/>
</dbReference>
<keyword evidence="5 8" id="KW-0812">Transmembrane</keyword>
<dbReference type="AlphaFoldDB" id="A0A1G6GDL6"/>
<feature type="transmembrane region" description="Helical" evidence="8">
    <location>
        <begin position="110"/>
        <end position="135"/>
    </location>
</feature>
<dbReference type="InterPro" id="IPR011701">
    <property type="entry name" value="MFS"/>
</dbReference>
<dbReference type="Proteomes" id="UP000199086">
    <property type="component" value="Unassembled WGS sequence"/>
</dbReference>
<dbReference type="NCBIfam" id="TIGR00710">
    <property type="entry name" value="efflux_Bcr_CflA"/>
    <property type="match status" value="1"/>
</dbReference>
<proteinExistence type="inferred from homology"/>
<dbReference type="GO" id="GO:0005886">
    <property type="term" value="C:plasma membrane"/>
    <property type="evidence" value="ECO:0007669"/>
    <property type="project" value="UniProtKB-SubCell"/>
</dbReference>
<keyword evidence="3" id="KW-0813">Transport</keyword>
<dbReference type="GO" id="GO:0042910">
    <property type="term" value="F:xenobiotic transmembrane transporter activity"/>
    <property type="evidence" value="ECO:0007669"/>
    <property type="project" value="InterPro"/>
</dbReference>
<evidence type="ECO:0000256" key="4">
    <source>
        <dbReference type="ARBA" id="ARBA00022475"/>
    </source>
</evidence>
<dbReference type="Gene3D" id="1.20.1720.10">
    <property type="entry name" value="Multidrug resistance protein D"/>
    <property type="match status" value="1"/>
</dbReference>
<evidence type="ECO:0000256" key="8">
    <source>
        <dbReference type="SAM" id="Phobius"/>
    </source>
</evidence>
<dbReference type="STRING" id="1577474.GA0111570_101344"/>
<dbReference type="InterPro" id="IPR004812">
    <property type="entry name" value="Efflux_drug-R_Bcr/CmlA"/>
</dbReference>
<protein>
    <submittedName>
        <fullName evidence="10">MFS transporter, DHA1 family, bicyclomycin/chloramphenicol resistance protein</fullName>
    </submittedName>
</protein>
<feature type="domain" description="Major facilitator superfamily (MFS) profile" evidence="9">
    <location>
        <begin position="19"/>
        <end position="404"/>
    </location>
</feature>
<feature type="transmembrane region" description="Helical" evidence="8">
    <location>
        <begin position="291"/>
        <end position="312"/>
    </location>
</feature>
<name>A0A1G6GDL6_9ACTN</name>
<accession>A0A1G6GDL6</accession>